<reference evidence="1 2" key="1">
    <citation type="submission" date="2023-07" db="EMBL/GenBank/DDBJ databases">
        <title>Sorghum-associated microbial communities from plants grown in Nebraska, USA.</title>
        <authorList>
            <person name="Schachtman D."/>
        </authorList>
    </citation>
    <scope>NUCLEOTIDE SEQUENCE [LARGE SCALE GENOMIC DNA]</scope>
    <source>
        <strain evidence="1 2">584</strain>
    </source>
</reference>
<dbReference type="Proteomes" id="UP001262410">
    <property type="component" value="Unassembled WGS sequence"/>
</dbReference>
<protein>
    <submittedName>
        <fullName evidence="1">Uncharacterized protein</fullName>
    </submittedName>
</protein>
<accession>A0ABU1JUS2</accession>
<comment type="caution">
    <text evidence="1">The sequence shown here is derived from an EMBL/GenBank/DDBJ whole genome shotgun (WGS) entry which is preliminary data.</text>
</comment>
<name>A0ABU1JUS2_9PROT</name>
<gene>
    <name evidence="1" type="ORF">E9232_004901</name>
</gene>
<evidence type="ECO:0000313" key="2">
    <source>
        <dbReference type="Proteomes" id="UP001262410"/>
    </source>
</evidence>
<proteinExistence type="predicted"/>
<dbReference type="EMBL" id="JAVDPW010000009">
    <property type="protein sequence ID" value="MDR6292361.1"/>
    <property type="molecule type" value="Genomic_DNA"/>
</dbReference>
<sequence length="270" mass="28023">MKIISSIAATRTDLPIDGVRGFPLSNLAGLYLFDGTDSTSNIKNWAPAGGTTATAFGGDSLDAVSLLTNGGINIKATANIPGPTVDWTAPWSAIWQGRVNQPTNPAGAAPWTSMFIGCEQTTTRGMIVYQTVGTSYPTSTTPVTATIRQSVNATQGGVTGGPSAPGLVYTSMVTCCLRFDGNVTADAIFMRGGTIVSTISKTDVNKTGMVTNASSVVQTNMKHTAGSASVSYTRGDLSLEGFTVYTEYVTNAKLSVIDQALSAIRAARGR</sequence>
<evidence type="ECO:0000313" key="1">
    <source>
        <dbReference type="EMBL" id="MDR6292361.1"/>
    </source>
</evidence>
<keyword evidence="2" id="KW-1185">Reference proteome</keyword>
<organism evidence="1 2">
    <name type="scientific">Inquilinus ginsengisoli</name>
    <dbReference type="NCBI Taxonomy" id="363840"/>
    <lineage>
        <taxon>Bacteria</taxon>
        <taxon>Pseudomonadati</taxon>
        <taxon>Pseudomonadota</taxon>
        <taxon>Alphaproteobacteria</taxon>
        <taxon>Rhodospirillales</taxon>
        <taxon>Rhodospirillaceae</taxon>
        <taxon>Inquilinus</taxon>
    </lineage>
</organism>
<dbReference type="RefSeq" id="WP_309798396.1">
    <property type="nucleotide sequence ID" value="NZ_JAVDPW010000009.1"/>
</dbReference>